<dbReference type="InterPro" id="IPR036249">
    <property type="entry name" value="Thioredoxin-like_sf"/>
</dbReference>
<evidence type="ECO:0000256" key="4">
    <source>
        <dbReference type="ARBA" id="ARBA00023284"/>
    </source>
</evidence>
<dbReference type="PROSITE" id="PS51352">
    <property type="entry name" value="THIOREDOXIN_2"/>
    <property type="match status" value="1"/>
</dbReference>
<dbReference type="STRING" id="927665.HMPREF1535_01127"/>
<dbReference type="PATRIC" id="fig|927665.4.peg.1151"/>
<dbReference type="SUPFAM" id="SSF52833">
    <property type="entry name" value="Thioredoxin-like"/>
    <property type="match status" value="1"/>
</dbReference>
<evidence type="ECO:0000256" key="2">
    <source>
        <dbReference type="ARBA" id="ARBA00022748"/>
    </source>
</evidence>
<dbReference type="GO" id="GO:0030313">
    <property type="term" value="C:cell envelope"/>
    <property type="evidence" value="ECO:0007669"/>
    <property type="project" value="UniProtKB-SubCell"/>
</dbReference>
<dbReference type="GO" id="GO:0016491">
    <property type="term" value="F:oxidoreductase activity"/>
    <property type="evidence" value="ECO:0007669"/>
    <property type="project" value="InterPro"/>
</dbReference>
<dbReference type="HOGENOM" id="CLU_017885_0_0_10"/>
<dbReference type="InterPro" id="IPR013740">
    <property type="entry name" value="Redoxin"/>
</dbReference>
<protein>
    <recommendedName>
        <fullName evidence="6">Thioredoxin domain-containing protein</fullName>
    </recommendedName>
</protein>
<evidence type="ECO:0000259" key="6">
    <source>
        <dbReference type="PROSITE" id="PS51352"/>
    </source>
</evidence>
<feature type="signal peptide" evidence="5">
    <location>
        <begin position="1"/>
        <end position="19"/>
    </location>
</feature>
<keyword evidence="3" id="KW-1015">Disulfide bond</keyword>
<reference evidence="7 8" key="1">
    <citation type="submission" date="2013-04" db="EMBL/GenBank/DDBJ databases">
        <title>The Genome Sequence of Parabacteroides goldsteinii DSM 19448.</title>
        <authorList>
            <consortium name="The Broad Institute Genomics Platform"/>
            <person name="Earl A."/>
            <person name="Ward D."/>
            <person name="Feldgarden M."/>
            <person name="Gevers D."/>
            <person name="Martens E."/>
            <person name="Sakamoto M."/>
            <person name="Benno Y."/>
            <person name="Song Y."/>
            <person name="Liu C."/>
            <person name="Lee J."/>
            <person name="Bolanos M."/>
            <person name="Vaisanen M.L."/>
            <person name="Finegold S.M."/>
            <person name="Walker B."/>
            <person name="Young S."/>
            <person name="Zeng Q."/>
            <person name="Gargeya S."/>
            <person name="Fitzgerald M."/>
            <person name="Haas B."/>
            <person name="Abouelleil A."/>
            <person name="Allen A.W."/>
            <person name="Alvarado L."/>
            <person name="Arachchi H.M."/>
            <person name="Berlin A.M."/>
            <person name="Chapman S.B."/>
            <person name="Gainer-Dewar J."/>
            <person name="Goldberg J."/>
            <person name="Griggs A."/>
            <person name="Gujja S."/>
            <person name="Hansen M."/>
            <person name="Howarth C."/>
            <person name="Imamovic A."/>
            <person name="Ireland A."/>
            <person name="Larimer J."/>
            <person name="McCowan C."/>
            <person name="Murphy C."/>
            <person name="Pearson M."/>
            <person name="Poon T.W."/>
            <person name="Priest M."/>
            <person name="Roberts A."/>
            <person name="Saif S."/>
            <person name="Shea T."/>
            <person name="Sisk P."/>
            <person name="Sykes S."/>
            <person name="Wortman J."/>
            <person name="Nusbaum C."/>
            <person name="Birren B."/>
        </authorList>
    </citation>
    <scope>NUCLEOTIDE SEQUENCE [LARGE SCALE GENOMIC DNA]</scope>
    <source>
        <strain evidence="7 8">DSM 19448</strain>
    </source>
</reference>
<name>A0A0F5JJC9_9BACT</name>
<keyword evidence="5" id="KW-0732">Signal</keyword>
<organism evidence="7 8">
    <name type="scientific">Parabacteroides goldsteinii DSM 19448 = WAL 12034</name>
    <dbReference type="NCBI Taxonomy" id="927665"/>
    <lineage>
        <taxon>Bacteria</taxon>
        <taxon>Pseudomonadati</taxon>
        <taxon>Bacteroidota</taxon>
        <taxon>Bacteroidia</taxon>
        <taxon>Bacteroidales</taxon>
        <taxon>Tannerellaceae</taxon>
        <taxon>Parabacteroides</taxon>
    </lineage>
</organism>
<dbReference type="Gene3D" id="3.40.30.10">
    <property type="entry name" value="Glutaredoxin"/>
    <property type="match status" value="1"/>
</dbReference>
<sequence>MKHIISLLTLFLCCTSLHAQDRVVEQPAFEVRNTNTLEFQKIILNDTATIMYVDAYYRPKYWIKIVDETTLEANGKSYRIKAGDGIKLNEEFWMPESGTASFRLIFPPLPKDTKTIDFIEGNDKGAFKIWGIRLDGKTPTVNFPNVKKPEKAPVLEKPELKSGIATLNGKFIGYKPGMDEELPIWVFNILTAGADQNTINVKPDGSFKLEIPLLHISSVVLSGNSVVHTRFYIKPGETTSVEINMPEICRAQSKIQSSKPSLGNKFYFTGALADINNDLANNPVEEPSFSVRSQEEYDQMMKDISTMTVDQYKTYWTEKYQKAVDQLNQLTGISEAHRQLIAMKLKHELADQLLGYRAIEYAYRQTNKIPKDSVLVNYVKPIASQDYFNFLPELLSNDPYFIYNGNAAYLLRGLQFTNFTGKDIKLEKDEKFPDNTADIARIMGTDKGLLFDMLAAQKLAASISEFRPLDEQELAKTNTLNPALKEELIKMNEKLKLTIEENKKKSGYTVNRVNIADIPSEELFNAITTPYRGKVVFVDFWATWCGPCRMAMKETEPVKKEYEGKDVVFLYLAAENSPKGTWEQMIPDIKGEHYRVTAEQWEYWGKKFGINGVPSYMVVAKDGTPVHFQVGFMGVDKMKEMIDKELAK</sequence>
<evidence type="ECO:0000256" key="3">
    <source>
        <dbReference type="ARBA" id="ARBA00023157"/>
    </source>
</evidence>
<evidence type="ECO:0000256" key="5">
    <source>
        <dbReference type="SAM" id="SignalP"/>
    </source>
</evidence>
<dbReference type="PANTHER" id="PTHR42852">
    <property type="entry name" value="THIOL:DISULFIDE INTERCHANGE PROTEIN DSBE"/>
    <property type="match status" value="1"/>
</dbReference>
<proteinExistence type="predicted"/>
<keyword evidence="4" id="KW-0676">Redox-active center</keyword>
<dbReference type="EMBL" id="AQHV01000008">
    <property type="protein sequence ID" value="KKB57680.1"/>
    <property type="molecule type" value="Genomic_DNA"/>
</dbReference>
<dbReference type="PANTHER" id="PTHR42852:SF6">
    <property type="entry name" value="THIOL:DISULFIDE INTERCHANGE PROTEIN DSBE"/>
    <property type="match status" value="1"/>
</dbReference>
<accession>A0A0F5JJC9</accession>
<dbReference type="Pfam" id="PF08534">
    <property type="entry name" value="Redoxin"/>
    <property type="match status" value="1"/>
</dbReference>
<evidence type="ECO:0000256" key="1">
    <source>
        <dbReference type="ARBA" id="ARBA00004196"/>
    </source>
</evidence>
<dbReference type="InterPro" id="IPR050553">
    <property type="entry name" value="Thioredoxin_ResA/DsbE_sf"/>
</dbReference>
<comment type="caution">
    <text evidence="7">The sequence shown here is derived from an EMBL/GenBank/DDBJ whole genome shotgun (WGS) entry which is preliminary data.</text>
</comment>
<gene>
    <name evidence="7" type="ORF">HMPREF1535_01127</name>
</gene>
<evidence type="ECO:0000313" key="7">
    <source>
        <dbReference type="EMBL" id="KKB57680.1"/>
    </source>
</evidence>
<feature type="domain" description="Thioredoxin" evidence="6">
    <location>
        <begin position="469"/>
        <end position="647"/>
    </location>
</feature>
<comment type="subcellular location">
    <subcellularLocation>
        <location evidence="1">Cell envelope</location>
    </subcellularLocation>
</comment>
<dbReference type="RefSeq" id="WP_046145523.1">
    <property type="nucleotide sequence ID" value="NZ_KQ033912.1"/>
</dbReference>
<dbReference type="GO" id="GO:0017004">
    <property type="term" value="P:cytochrome complex assembly"/>
    <property type="evidence" value="ECO:0007669"/>
    <property type="project" value="UniProtKB-KW"/>
</dbReference>
<feature type="chain" id="PRO_5002489501" description="Thioredoxin domain-containing protein" evidence="5">
    <location>
        <begin position="20"/>
        <end position="648"/>
    </location>
</feature>
<dbReference type="CDD" id="cd02966">
    <property type="entry name" value="TlpA_like_family"/>
    <property type="match status" value="1"/>
</dbReference>
<dbReference type="AlphaFoldDB" id="A0A0F5JJC9"/>
<keyword evidence="2" id="KW-0201">Cytochrome c-type biogenesis</keyword>
<dbReference type="InterPro" id="IPR013766">
    <property type="entry name" value="Thioredoxin_domain"/>
</dbReference>
<evidence type="ECO:0000313" key="8">
    <source>
        <dbReference type="Proteomes" id="UP000033047"/>
    </source>
</evidence>
<dbReference type="Proteomes" id="UP000033047">
    <property type="component" value="Unassembled WGS sequence"/>
</dbReference>